<accession>A0A7V8NSE9</accession>
<keyword evidence="1" id="KW-0472">Membrane</keyword>
<evidence type="ECO:0000313" key="2">
    <source>
        <dbReference type="EMBL" id="MBA0086658.1"/>
    </source>
</evidence>
<name>A0A7V8NSE9_9BACT</name>
<sequence length="77" mass="8563">MLNLPPITLRLRSFKLIDRVALAFLVLCSILFGTACGLLFVYVGDLPEIRALETYRPNVVTEMYADDGQLVGSFALQ</sequence>
<gene>
    <name evidence="2" type="ORF">HRJ53_16880</name>
</gene>
<feature type="transmembrane region" description="Helical" evidence="1">
    <location>
        <begin position="20"/>
        <end position="43"/>
    </location>
</feature>
<evidence type="ECO:0000313" key="3">
    <source>
        <dbReference type="Proteomes" id="UP000567293"/>
    </source>
</evidence>
<dbReference type="EMBL" id="JACDQQ010001618">
    <property type="protein sequence ID" value="MBA0086658.1"/>
    <property type="molecule type" value="Genomic_DNA"/>
</dbReference>
<evidence type="ECO:0000256" key="1">
    <source>
        <dbReference type="SAM" id="Phobius"/>
    </source>
</evidence>
<keyword evidence="1" id="KW-0812">Transmembrane</keyword>
<keyword evidence="1" id="KW-1133">Transmembrane helix</keyword>
<organism evidence="2 3">
    <name type="scientific">Candidatus Acidiferrum panamense</name>
    <dbReference type="NCBI Taxonomy" id="2741543"/>
    <lineage>
        <taxon>Bacteria</taxon>
        <taxon>Pseudomonadati</taxon>
        <taxon>Acidobacteriota</taxon>
        <taxon>Terriglobia</taxon>
        <taxon>Candidatus Acidiferrales</taxon>
        <taxon>Candidatus Acidiferrum</taxon>
    </lineage>
</organism>
<feature type="non-terminal residue" evidence="2">
    <location>
        <position position="77"/>
    </location>
</feature>
<comment type="caution">
    <text evidence="2">The sequence shown here is derived from an EMBL/GenBank/DDBJ whole genome shotgun (WGS) entry which is preliminary data.</text>
</comment>
<proteinExistence type="predicted"/>
<keyword evidence="3" id="KW-1185">Reference proteome</keyword>
<protein>
    <submittedName>
        <fullName evidence="2">Uncharacterized protein</fullName>
    </submittedName>
</protein>
<dbReference type="Proteomes" id="UP000567293">
    <property type="component" value="Unassembled WGS sequence"/>
</dbReference>
<dbReference type="AlphaFoldDB" id="A0A7V8NSE9"/>
<reference evidence="2" key="1">
    <citation type="submission" date="2020-06" db="EMBL/GenBank/DDBJ databases">
        <title>Legume-microbial interactions unlock mineral nutrients during tropical forest succession.</title>
        <authorList>
            <person name="Epihov D.Z."/>
        </authorList>
    </citation>
    <scope>NUCLEOTIDE SEQUENCE [LARGE SCALE GENOMIC DNA]</scope>
    <source>
        <strain evidence="2">Pan2503</strain>
    </source>
</reference>